<keyword evidence="2 5" id="KW-0812">Transmembrane</keyword>
<feature type="transmembrane region" description="Helical" evidence="5">
    <location>
        <begin position="333"/>
        <end position="353"/>
    </location>
</feature>
<comment type="subcellular location">
    <subcellularLocation>
        <location evidence="1">Membrane</location>
        <topology evidence="1">Multi-pass membrane protein</topology>
    </subcellularLocation>
</comment>
<name>A0A1M5DMT0_9HYPH</name>
<gene>
    <name evidence="7" type="ORF">SAMN02745157_2736</name>
</gene>
<feature type="transmembrane region" description="Helical" evidence="5">
    <location>
        <begin position="470"/>
        <end position="492"/>
    </location>
</feature>
<dbReference type="InterPro" id="IPR011701">
    <property type="entry name" value="MFS"/>
</dbReference>
<dbReference type="PROSITE" id="PS50850">
    <property type="entry name" value="MFS"/>
    <property type="match status" value="1"/>
</dbReference>
<keyword evidence="8" id="KW-1185">Reference proteome</keyword>
<dbReference type="CDD" id="cd17321">
    <property type="entry name" value="MFS_MMR_MDR_like"/>
    <property type="match status" value="1"/>
</dbReference>
<feature type="transmembrane region" description="Helical" evidence="5">
    <location>
        <begin position="305"/>
        <end position="326"/>
    </location>
</feature>
<feature type="transmembrane region" description="Helical" evidence="5">
    <location>
        <begin position="84"/>
        <end position="104"/>
    </location>
</feature>
<dbReference type="PANTHER" id="PTHR42718:SF49">
    <property type="entry name" value="EXPORT PROTEIN"/>
    <property type="match status" value="1"/>
</dbReference>
<feature type="transmembrane region" description="Helical" evidence="5">
    <location>
        <begin position="169"/>
        <end position="188"/>
    </location>
</feature>
<dbReference type="STRING" id="1122133.SAMN02745157_2736"/>
<evidence type="ECO:0000256" key="1">
    <source>
        <dbReference type="ARBA" id="ARBA00004141"/>
    </source>
</evidence>
<evidence type="ECO:0000313" key="7">
    <source>
        <dbReference type="EMBL" id="SHF68205.1"/>
    </source>
</evidence>
<dbReference type="Pfam" id="PF07690">
    <property type="entry name" value="MFS_1"/>
    <property type="match status" value="1"/>
</dbReference>
<keyword evidence="3 5" id="KW-1133">Transmembrane helix</keyword>
<evidence type="ECO:0000256" key="4">
    <source>
        <dbReference type="ARBA" id="ARBA00023136"/>
    </source>
</evidence>
<dbReference type="OrthoDB" id="9791756at2"/>
<accession>A0A1M5DMT0</accession>
<dbReference type="PROSITE" id="PS00216">
    <property type="entry name" value="SUGAR_TRANSPORT_1"/>
    <property type="match status" value="1"/>
</dbReference>
<feature type="transmembrane region" description="Helical" evidence="5">
    <location>
        <begin position="52"/>
        <end position="72"/>
    </location>
</feature>
<dbReference type="GO" id="GO:0016020">
    <property type="term" value="C:membrane"/>
    <property type="evidence" value="ECO:0007669"/>
    <property type="project" value="UniProtKB-SubCell"/>
</dbReference>
<dbReference type="RefSeq" id="WP_073053539.1">
    <property type="nucleotide sequence ID" value="NZ_FQUP01000002.1"/>
</dbReference>
<feature type="transmembrane region" description="Helical" evidence="5">
    <location>
        <begin position="110"/>
        <end position="128"/>
    </location>
</feature>
<organism evidence="7 8">
    <name type="scientific">Kaistia soli DSM 19436</name>
    <dbReference type="NCBI Taxonomy" id="1122133"/>
    <lineage>
        <taxon>Bacteria</taxon>
        <taxon>Pseudomonadati</taxon>
        <taxon>Pseudomonadota</taxon>
        <taxon>Alphaproteobacteria</taxon>
        <taxon>Hyphomicrobiales</taxon>
        <taxon>Kaistiaceae</taxon>
        <taxon>Kaistia</taxon>
    </lineage>
</organism>
<keyword evidence="4 5" id="KW-0472">Membrane</keyword>
<dbReference type="InterPro" id="IPR020846">
    <property type="entry name" value="MFS_dom"/>
</dbReference>
<evidence type="ECO:0000256" key="3">
    <source>
        <dbReference type="ARBA" id="ARBA00022989"/>
    </source>
</evidence>
<dbReference type="Proteomes" id="UP000184485">
    <property type="component" value="Unassembled WGS sequence"/>
</dbReference>
<dbReference type="EMBL" id="FQUP01000002">
    <property type="protein sequence ID" value="SHF68205.1"/>
    <property type="molecule type" value="Genomic_DNA"/>
</dbReference>
<feature type="domain" description="Major facilitator superfamily (MFS) profile" evidence="6">
    <location>
        <begin position="13"/>
        <end position="494"/>
    </location>
</feature>
<dbReference type="InterPro" id="IPR005829">
    <property type="entry name" value="Sugar_transporter_CS"/>
</dbReference>
<dbReference type="AlphaFoldDB" id="A0A1M5DMT0"/>
<dbReference type="Gene3D" id="1.20.1250.20">
    <property type="entry name" value="MFS general substrate transporter like domains"/>
    <property type="match status" value="1"/>
</dbReference>
<sequence>MTDASPDAARKKAFILAAIFLVAVTIPISFTGPAVAIPAIGHDLGGSVTALNWIVSGFMLAIGSTVMLGGALADQYGRKRMFTLGMAAFTLVSFVIGFAPNVLVLDLMRGVQGVAGAIALSAGFAALAQEFEGPARTRALGMIGSGFGIGIAFGPIIAGLLIASFGWRAIFFATAAAGALILALGAPRLRETRDPGATRIDSLGAATFTATLVALIFAIMEGPALGFDHPLVIGLFALAGALLIAFITVEKLATRPMLDLALFTYGRFVGIQALPVAVAYSFVVPLFLLPIRFVRVEGMSELQAGLMLLPLSAPIAIVPFTAANLARFIPAGVLASGGLVLSAVGLVWLAAIAPGAAPMAFIPPLLLVGIGAGMPWGLMDDLAISVVPTERAGMATGIFGTMRVAGETVAIAVIGAVLAAFVGAGLPGTGDAIEGLALAVANGAFEDAAQLAPAVPHAVFAAAYGSAFRATMLIAAGITFAAALVTFLALVLRPGPRRRERMLEIEA</sequence>
<dbReference type="GO" id="GO:0022857">
    <property type="term" value="F:transmembrane transporter activity"/>
    <property type="evidence" value="ECO:0007669"/>
    <property type="project" value="InterPro"/>
</dbReference>
<evidence type="ECO:0000259" key="6">
    <source>
        <dbReference type="PROSITE" id="PS50850"/>
    </source>
</evidence>
<dbReference type="PRINTS" id="PR01036">
    <property type="entry name" value="TCRTETB"/>
</dbReference>
<evidence type="ECO:0000256" key="2">
    <source>
        <dbReference type="ARBA" id="ARBA00022692"/>
    </source>
</evidence>
<dbReference type="PANTHER" id="PTHR42718">
    <property type="entry name" value="MAJOR FACILITATOR SUPERFAMILY MULTIDRUG TRANSPORTER MFSC"/>
    <property type="match status" value="1"/>
</dbReference>
<feature type="transmembrane region" description="Helical" evidence="5">
    <location>
        <begin position="140"/>
        <end position="163"/>
    </location>
</feature>
<dbReference type="InterPro" id="IPR036259">
    <property type="entry name" value="MFS_trans_sf"/>
</dbReference>
<feature type="transmembrane region" description="Helical" evidence="5">
    <location>
        <begin position="200"/>
        <end position="219"/>
    </location>
</feature>
<feature type="transmembrane region" description="Helical" evidence="5">
    <location>
        <begin position="408"/>
        <end position="426"/>
    </location>
</feature>
<feature type="transmembrane region" description="Helical" evidence="5">
    <location>
        <begin position="365"/>
        <end position="387"/>
    </location>
</feature>
<protein>
    <submittedName>
        <fullName evidence="7">Major Facilitator Superfamily protein</fullName>
    </submittedName>
</protein>
<evidence type="ECO:0000256" key="5">
    <source>
        <dbReference type="SAM" id="Phobius"/>
    </source>
</evidence>
<dbReference type="Gene3D" id="1.20.1720.10">
    <property type="entry name" value="Multidrug resistance protein D"/>
    <property type="match status" value="1"/>
</dbReference>
<evidence type="ECO:0000313" key="8">
    <source>
        <dbReference type="Proteomes" id="UP000184485"/>
    </source>
</evidence>
<reference evidence="7 8" key="1">
    <citation type="submission" date="2016-11" db="EMBL/GenBank/DDBJ databases">
        <authorList>
            <person name="Jaros S."/>
            <person name="Januszkiewicz K."/>
            <person name="Wedrychowicz H."/>
        </authorList>
    </citation>
    <scope>NUCLEOTIDE SEQUENCE [LARGE SCALE GENOMIC DNA]</scope>
    <source>
        <strain evidence="7 8">DSM 19436</strain>
    </source>
</reference>
<proteinExistence type="predicted"/>
<feature type="transmembrane region" description="Helical" evidence="5">
    <location>
        <begin position="269"/>
        <end position="293"/>
    </location>
</feature>
<dbReference type="SUPFAM" id="SSF103473">
    <property type="entry name" value="MFS general substrate transporter"/>
    <property type="match status" value="1"/>
</dbReference>
<feature type="transmembrane region" description="Helical" evidence="5">
    <location>
        <begin position="231"/>
        <end position="249"/>
    </location>
</feature>